<dbReference type="RefSeq" id="WP_226930716.1">
    <property type="nucleotide sequence ID" value="NZ_FAOZ01000001.1"/>
</dbReference>
<feature type="transmembrane region" description="Helical" evidence="2">
    <location>
        <begin position="44"/>
        <end position="62"/>
    </location>
</feature>
<dbReference type="EMBL" id="FAOZ01000001">
    <property type="protein sequence ID" value="CUU53838.1"/>
    <property type="molecule type" value="Genomic_DNA"/>
</dbReference>
<evidence type="ECO:0000313" key="4">
    <source>
        <dbReference type="Proteomes" id="UP000198802"/>
    </source>
</evidence>
<dbReference type="Proteomes" id="UP000198802">
    <property type="component" value="Unassembled WGS sequence"/>
</dbReference>
<sequence length="96" mass="9862">MNTSTGQPPGGQHRDSGGPGASGDGHEQVPPGGMFGLRVLPAGWMRMLVVTATVLVTLVIAMGDLASAWVLLVLPLAVAALVAYAEVLERTLDRDG</sequence>
<keyword evidence="2" id="KW-0472">Membrane</keyword>
<name>A0A0S4QEX7_9ACTN</name>
<evidence type="ECO:0000256" key="1">
    <source>
        <dbReference type="SAM" id="MobiDB-lite"/>
    </source>
</evidence>
<proteinExistence type="predicted"/>
<protein>
    <submittedName>
        <fullName evidence="3">Uncharacterized protein</fullName>
    </submittedName>
</protein>
<evidence type="ECO:0000313" key="3">
    <source>
        <dbReference type="EMBL" id="CUU53838.1"/>
    </source>
</evidence>
<dbReference type="AlphaFoldDB" id="A0A0S4QEX7"/>
<keyword evidence="2" id="KW-0812">Transmembrane</keyword>
<accession>A0A0S4QEX7</accession>
<evidence type="ECO:0000256" key="2">
    <source>
        <dbReference type="SAM" id="Phobius"/>
    </source>
</evidence>
<keyword evidence="2" id="KW-1133">Transmembrane helix</keyword>
<keyword evidence="4" id="KW-1185">Reference proteome</keyword>
<feature type="transmembrane region" description="Helical" evidence="2">
    <location>
        <begin position="68"/>
        <end position="88"/>
    </location>
</feature>
<organism evidence="3 4">
    <name type="scientific">Parafrankia irregularis</name>
    <dbReference type="NCBI Taxonomy" id="795642"/>
    <lineage>
        <taxon>Bacteria</taxon>
        <taxon>Bacillati</taxon>
        <taxon>Actinomycetota</taxon>
        <taxon>Actinomycetes</taxon>
        <taxon>Frankiales</taxon>
        <taxon>Frankiaceae</taxon>
        <taxon>Parafrankia</taxon>
    </lineage>
</organism>
<feature type="region of interest" description="Disordered" evidence="1">
    <location>
        <begin position="1"/>
        <end position="30"/>
    </location>
</feature>
<gene>
    <name evidence="3" type="ORF">Ga0074812_101336</name>
</gene>
<reference evidence="4" key="1">
    <citation type="submission" date="2015-11" db="EMBL/GenBank/DDBJ databases">
        <authorList>
            <person name="Varghese N."/>
        </authorList>
    </citation>
    <scope>NUCLEOTIDE SEQUENCE [LARGE SCALE GENOMIC DNA]</scope>
    <source>
        <strain evidence="4">DSM 45899</strain>
    </source>
</reference>